<evidence type="ECO:0000313" key="5">
    <source>
        <dbReference type="EMBL" id="AOY87453.1"/>
    </source>
</evidence>
<protein>
    <submittedName>
        <fullName evidence="5">Glycogen debranching enzyme GlgX</fullName>
    </submittedName>
</protein>
<proteinExistence type="inferred from homology"/>
<dbReference type="STRING" id="1874317.BKP64_04245"/>
<evidence type="ECO:0000256" key="3">
    <source>
        <dbReference type="ARBA" id="ARBA00023295"/>
    </source>
</evidence>
<comment type="similarity">
    <text evidence="1">Belongs to the glycosyl hydrolase 13 family.</text>
</comment>
<dbReference type="GO" id="GO:0005980">
    <property type="term" value="P:glycogen catabolic process"/>
    <property type="evidence" value="ECO:0007669"/>
    <property type="project" value="InterPro"/>
</dbReference>
<dbReference type="InterPro" id="IPR017853">
    <property type="entry name" value="GH"/>
</dbReference>
<dbReference type="Pfam" id="PF02922">
    <property type="entry name" value="CBM_48"/>
    <property type="match status" value="1"/>
</dbReference>
<dbReference type="OrthoDB" id="3236218at2"/>
<dbReference type="RefSeq" id="WP_070966445.1">
    <property type="nucleotide sequence ID" value="NZ_CP017715.1"/>
</dbReference>
<evidence type="ECO:0000259" key="4">
    <source>
        <dbReference type="SMART" id="SM00642"/>
    </source>
</evidence>
<dbReference type="Gene3D" id="2.60.40.10">
    <property type="entry name" value="Immunoglobulins"/>
    <property type="match status" value="1"/>
</dbReference>
<dbReference type="SUPFAM" id="SSF51011">
    <property type="entry name" value="Glycosyl hydrolase domain"/>
    <property type="match status" value="1"/>
</dbReference>
<dbReference type="InterPro" id="IPR013780">
    <property type="entry name" value="Glyco_hydro_b"/>
</dbReference>
<dbReference type="InterPro" id="IPR004193">
    <property type="entry name" value="Glyco_hydro_13_N"/>
</dbReference>
<dbReference type="InterPro" id="IPR011837">
    <property type="entry name" value="Glycogen_debranch_GlgX"/>
</dbReference>
<gene>
    <name evidence="5" type="ORF">BKP64_04245</name>
</gene>
<dbReference type="InterPro" id="IPR014756">
    <property type="entry name" value="Ig_E-set"/>
</dbReference>
<evidence type="ECO:0000256" key="1">
    <source>
        <dbReference type="ARBA" id="ARBA00008061"/>
    </source>
</evidence>
<dbReference type="EMBL" id="CP017715">
    <property type="protein sequence ID" value="AOY87453.1"/>
    <property type="molecule type" value="Genomic_DNA"/>
</dbReference>
<organism evidence="5 6">
    <name type="scientific">Marinobacter salinus</name>
    <dbReference type="NCBI Taxonomy" id="1874317"/>
    <lineage>
        <taxon>Bacteria</taxon>
        <taxon>Pseudomonadati</taxon>
        <taxon>Pseudomonadota</taxon>
        <taxon>Gammaproteobacteria</taxon>
        <taxon>Pseudomonadales</taxon>
        <taxon>Marinobacteraceae</taxon>
        <taxon>Marinobacter</taxon>
    </lineage>
</organism>
<evidence type="ECO:0000256" key="2">
    <source>
        <dbReference type="ARBA" id="ARBA00022801"/>
    </source>
</evidence>
<feature type="domain" description="Glycosyl hydrolase family 13 catalytic" evidence="4">
    <location>
        <begin position="168"/>
        <end position="575"/>
    </location>
</feature>
<name>A0A1D9GIM2_9GAMM</name>
<sequence>MERHKQRVWPGHPYPLGATWDGSGTNFALFSAYAEGVELCLFDREGKQELERIALPEYTNEVWHGYFPDLGPGQLYGYRVYGPYDPEEGHRFNHHKLLLDPYAKTLSGALEWHDALFGYVVGHDKADLSFDKRDSAPYMPKCQVIDPSFEWHLDRPIARPWHESIIYELHVRGFTIRHPDVAEEARGTFRGLADKKVVGYLKELGVTAIELQPVHAFLHDRYLVESELRNYWGYNPIGFFALHPEYLGSGCIDEFKAFVRLMHESGIEVIMDVVYNHTAEGSHLGPTLSLRGIDNKSYYYLMGGEARYYNNFTGTGNALELRHPSVLRMVTDSLRYWVNEMGVDGFRFDLATTLARVNGEFDEHASFLDSVAQDPLLSTVKLIAEPWDAGDAGYQLGRFPPGWAEWNDRYRDSVRKFWRGDPGQLPELASRLSGSSDIYDVRGRRPWTSVNFVTAHDGFTLHDLVSYNEKHNEANQEDNQDGHEHNYSWNCGVEGPTDDPEVIHLREQQKRNLLATLMLSQGVPMLLAGDEFGHTQDGNNNAYCQDNEISWLDWTGIDAEGRALLAFVQSLIQLRRQHIVFHRHRFFHGKEIPGTKTKDITWLMPNGEEMDKKNWESETEKCVAVLISGEAGQYHLTEHGEREPDDTFLLILNALAETVEFALPEVEHFSHQAVIIDTAFEGEEGGIVEREVKNPFFAQPRSLALIRYVSEAG</sequence>
<dbReference type="Gene3D" id="2.60.40.1180">
    <property type="entry name" value="Golgi alpha-mannosidase II"/>
    <property type="match status" value="1"/>
</dbReference>
<keyword evidence="6" id="KW-1185">Reference proteome</keyword>
<dbReference type="Gene3D" id="3.20.20.80">
    <property type="entry name" value="Glycosidases"/>
    <property type="match status" value="1"/>
</dbReference>
<dbReference type="CDD" id="cd11326">
    <property type="entry name" value="AmyAc_Glg_debranch"/>
    <property type="match status" value="1"/>
</dbReference>
<dbReference type="Proteomes" id="UP000177445">
    <property type="component" value="Chromosome"/>
</dbReference>
<reference evidence="5 6" key="1">
    <citation type="submission" date="2016-10" db="EMBL/GenBank/DDBJ databases">
        <title>Marinobacter salinus sp. nov., a moderately halophilic bacterium isolated from a tidal flat environment.</title>
        <authorList>
            <person name="Park S.-J."/>
        </authorList>
    </citation>
    <scope>NUCLEOTIDE SEQUENCE [LARGE SCALE GENOMIC DNA]</scope>
    <source>
        <strain evidence="5 6">Hb8</strain>
    </source>
</reference>
<evidence type="ECO:0000313" key="6">
    <source>
        <dbReference type="Proteomes" id="UP000177445"/>
    </source>
</evidence>
<dbReference type="PANTHER" id="PTHR43002">
    <property type="entry name" value="GLYCOGEN DEBRANCHING ENZYME"/>
    <property type="match status" value="1"/>
</dbReference>
<dbReference type="InterPro" id="IPR044505">
    <property type="entry name" value="GlgX_Isoamylase_N_E_set"/>
</dbReference>
<dbReference type="NCBIfam" id="TIGR02100">
    <property type="entry name" value="glgX_debranch"/>
    <property type="match status" value="1"/>
</dbReference>
<dbReference type="SUPFAM" id="SSF81296">
    <property type="entry name" value="E set domains"/>
    <property type="match status" value="1"/>
</dbReference>
<dbReference type="SUPFAM" id="SSF51445">
    <property type="entry name" value="(Trans)glycosidases"/>
    <property type="match status" value="1"/>
</dbReference>
<dbReference type="GO" id="GO:0004135">
    <property type="term" value="F:amylo-alpha-1,6-glucosidase activity"/>
    <property type="evidence" value="ECO:0007669"/>
    <property type="project" value="InterPro"/>
</dbReference>
<dbReference type="InterPro" id="IPR006047">
    <property type="entry name" value="GH13_cat_dom"/>
</dbReference>
<dbReference type="Pfam" id="PF00128">
    <property type="entry name" value="Alpha-amylase"/>
    <property type="match status" value="1"/>
</dbReference>
<keyword evidence="2" id="KW-0378">Hydrolase</keyword>
<dbReference type="AlphaFoldDB" id="A0A1D9GIM2"/>
<keyword evidence="3" id="KW-0326">Glycosidase</keyword>
<dbReference type="InterPro" id="IPR013783">
    <property type="entry name" value="Ig-like_fold"/>
</dbReference>
<dbReference type="KEGG" id="msq:BKP64_04245"/>
<dbReference type="CDD" id="cd02856">
    <property type="entry name" value="E_set_GDE_Isoamylase_N"/>
    <property type="match status" value="1"/>
</dbReference>
<accession>A0A1D9GIM2</accession>
<dbReference type="SMART" id="SM00642">
    <property type="entry name" value="Aamy"/>
    <property type="match status" value="1"/>
</dbReference>